<dbReference type="EMBL" id="NCSJ02000332">
    <property type="protein sequence ID" value="RFU25459.1"/>
    <property type="molecule type" value="Genomic_DNA"/>
</dbReference>
<dbReference type="PROSITE" id="PS50850">
    <property type="entry name" value="MFS"/>
    <property type="match status" value="1"/>
</dbReference>
<keyword evidence="2 6" id="KW-0812">Transmembrane</keyword>
<feature type="transmembrane region" description="Helical" evidence="6">
    <location>
        <begin position="139"/>
        <end position="160"/>
    </location>
</feature>
<feature type="transmembrane region" description="Helical" evidence="6">
    <location>
        <begin position="413"/>
        <end position="432"/>
    </location>
</feature>
<dbReference type="Gene3D" id="1.20.1250.20">
    <property type="entry name" value="MFS general substrate transporter like domains"/>
    <property type="match status" value="1"/>
</dbReference>
<evidence type="ECO:0000256" key="1">
    <source>
        <dbReference type="ARBA" id="ARBA00004141"/>
    </source>
</evidence>
<dbReference type="Pfam" id="PF07690">
    <property type="entry name" value="MFS_1"/>
    <property type="match status" value="1"/>
</dbReference>
<feature type="compositionally biased region" description="Polar residues" evidence="5">
    <location>
        <begin position="19"/>
        <end position="35"/>
    </location>
</feature>
<dbReference type="InterPro" id="IPR036259">
    <property type="entry name" value="MFS_trans_sf"/>
</dbReference>
<name>A0A3E2GWG6_SCYLI</name>
<evidence type="ECO:0000256" key="5">
    <source>
        <dbReference type="SAM" id="MobiDB-lite"/>
    </source>
</evidence>
<keyword evidence="9" id="KW-1185">Reference proteome</keyword>
<feature type="non-terminal residue" evidence="8">
    <location>
        <position position="1"/>
    </location>
</feature>
<dbReference type="GO" id="GO:1990961">
    <property type="term" value="P:xenobiotic detoxification by transmembrane export across the plasma membrane"/>
    <property type="evidence" value="ECO:0007669"/>
    <property type="project" value="TreeGrafter"/>
</dbReference>
<dbReference type="InterPro" id="IPR011701">
    <property type="entry name" value="MFS"/>
</dbReference>
<evidence type="ECO:0000259" key="7">
    <source>
        <dbReference type="PROSITE" id="PS50850"/>
    </source>
</evidence>
<feature type="transmembrane region" description="Helical" evidence="6">
    <location>
        <begin position="478"/>
        <end position="505"/>
    </location>
</feature>
<dbReference type="Proteomes" id="UP000258309">
    <property type="component" value="Unassembled WGS sequence"/>
</dbReference>
<accession>A0A3E2GWG6</accession>
<organism evidence="8 9">
    <name type="scientific">Scytalidium lignicola</name>
    <name type="common">Hyphomycete</name>
    <dbReference type="NCBI Taxonomy" id="5539"/>
    <lineage>
        <taxon>Eukaryota</taxon>
        <taxon>Fungi</taxon>
        <taxon>Dikarya</taxon>
        <taxon>Ascomycota</taxon>
        <taxon>Pezizomycotina</taxon>
        <taxon>Leotiomycetes</taxon>
        <taxon>Leotiomycetes incertae sedis</taxon>
        <taxon>Scytalidium</taxon>
    </lineage>
</organism>
<evidence type="ECO:0000256" key="6">
    <source>
        <dbReference type="SAM" id="Phobius"/>
    </source>
</evidence>
<feature type="transmembrane region" description="Helical" evidence="6">
    <location>
        <begin position="452"/>
        <end position="472"/>
    </location>
</feature>
<feature type="transmembrane region" description="Helical" evidence="6">
    <location>
        <begin position="172"/>
        <end position="189"/>
    </location>
</feature>
<protein>
    <recommendedName>
        <fullName evidence="7">Major facilitator superfamily (MFS) profile domain-containing protein</fullName>
    </recommendedName>
</protein>
<comment type="caution">
    <text evidence="8">The sequence shown here is derived from an EMBL/GenBank/DDBJ whole genome shotgun (WGS) entry which is preliminary data.</text>
</comment>
<sequence>MLQHPEEKPGFELPANYLMQLNSNKSHQPLASDSQPLEDEKPEESPESTIPERNLSRQSTTSTADPDIEALAAKLTKSRGETLPYTQERLEAEQELTLERTKSLAVVPKKTSDGIVLVDWYTNDDPANPYNWPVSRRHWTTFVMCFYTWVMYAASSMYAASETGVMERFGVSYTKAVLPLSMYIIAYGVGPLLFGPLSEVPVVGRNPVYWIPFVFFFILSFPTAVVDNFAGLVVLRFLQGFMGSPAISNAGATFGDVYSTIYVTYPLSWWVWSAWAGPAVGPLISGFAVMNKNWRWSMWEIVWMAVPVLVLLIVAMPETSSRTILLRRAQRLRKLTGDSRLQSQSEIDQRHLTFSGIVVEALVKPTEIMLKDPAVLFVNLYTALFYGIYYTFFEVFPLVFPPMYGFNLGETGLAFLSCQIGATIGLVSYFIYVRWWQIPHIQKHGISNHEYFMIPAMVGSFLLPVGLFIFAWTSRPDIHWIVPLIGVAIFVTGTVYVFQSVFLYIPLSYPKYAASLFAGNDISRASMAAGSVLYAHPLFVNLGVGKGVSTLGGLSVIGIIGTFLIYWFGAGLRARSKFADK</sequence>
<feature type="transmembrane region" description="Helical" evidence="6">
    <location>
        <begin position="374"/>
        <end position="393"/>
    </location>
</feature>
<feature type="compositionally biased region" description="Basic and acidic residues" evidence="5">
    <location>
        <begin position="1"/>
        <end position="10"/>
    </location>
</feature>
<feature type="compositionally biased region" description="Acidic residues" evidence="5">
    <location>
        <begin position="36"/>
        <end position="46"/>
    </location>
</feature>
<feature type="transmembrane region" description="Helical" evidence="6">
    <location>
        <begin position="550"/>
        <end position="568"/>
    </location>
</feature>
<dbReference type="PANTHER" id="PTHR23502:SF23">
    <property type="entry name" value="FLUCONAZOLE RESISTANCE PROTEIN 1"/>
    <property type="match status" value="1"/>
</dbReference>
<dbReference type="CDD" id="cd17323">
    <property type="entry name" value="MFS_Tpo1_MDR_like"/>
    <property type="match status" value="1"/>
</dbReference>
<dbReference type="GO" id="GO:0015244">
    <property type="term" value="F:fluconazole transmembrane transporter activity"/>
    <property type="evidence" value="ECO:0007669"/>
    <property type="project" value="TreeGrafter"/>
</dbReference>
<dbReference type="GO" id="GO:0005886">
    <property type="term" value="C:plasma membrane"/>
    <property type="evidence" value="ECO:0007669"/>
    <property type="project" value="TreeGrafter"/>
</dbReference>
<feature type="transmembrane region" description="Helical" evidence="6">
    <location>
        <begin position="269"/>
        <end position="289"/>
    </location>
</feature>
<feature type="transmembrane region" description="Helical" evidence="6">
    <location>
        <begin position="301"/>
        <end position="325"/>
    </location>
</feature>
<dbReference type="STRING" id="5539.A0A3E2GWG6"/>
<gene>
    <name evidence="8" type="ORF">B7463_g10889</name>
</gene>
<evidence type="ECO:0000256" key="4">
    <source>
        <dbReference type="ARBA" id="ARBA00023136"/>
    </source>
</evidence>
<evidence type="ECO:0000313" key="8">
    <source>
        <dbReference type="EMBL" id="RFU25459.1"/>
    </source>
</evidence>
<dbReference type="OMA" id="DISRASM"/>
<evidence type="ECO:0000256" key="2">
    <source>
        <dbReference type="ARBA" id="ARBA00022692"/>
    </source>
</evidence>
<proteinExistence type="predicted"/>
<dbReference type="PANTHER" id="PTHR23502">
    <property type="entry name" value="MAJOR FACILITATOR SUPERFAMILY"/>
    <property type="match status" value="1"/>
</dbReference>
<dbReference type="InterPro" id="IPR020846">
    <property type="entry name" value="MFS_dom"/>
</dbReference>
<evidence type="ECO:0000256" key="3">
    <source>
        <dbReference type="ARBA" id="ARBA00022989"/>
    </source>
</evidence>
<feature type="region of interest" description="Disordered" evidence="5">
    <location>
        <begin position="1"/>
        <end position="67"/>
    </location>
</feature>
<reference evidence="8 9" key="1">
    <citation type="submission" date="2018-05" db="EMBL/GenBank/DDBJ databases">
        <title>Draft genome sequence of Scytalidium lignicola DSM 105466, a ubiquitous saprotrophic fungus.</title>
        <authorList>
            <person name="Buettner E."/>
            <person name="Gebauer A.M."/>
            <person name="Hofrichter M."/>
            <person name="Liers C."/>
            <person name="Kellner H."/>
        </authorList>
    </citation>
    <scope>NUCLEOTIDE SEQUENCE [LARGE SCALE GENOMIC DNA]</scope>
    <source>
        <strain evidence="8 9">DSM 105466</strain>
    </source>
</reference>
<feature type="domain" description="Major facilitator superfamily (MFS) profile" evidence="7">
    <location>
        <begin position="140"/>
        <end position="573"/>
    </location>
</feature>
<feature type="transmembrane region" description="Helical" evidence="6">
    <location>
        <begin position="209"/>
        <end position="235"/>
    </location>
</feature>
<evidence type="ECO:0000313" key="9">
    <source>
        <dbReference type="Proteomes" id="UP000258309"/>
    </source>
</evidence>
<dbReference type="FunFam" id="1.20.1250.20:FF:000011">
    <property type="entry name" value="MFS multidrug transporter, putative"/>
    <property type="match status" value="1"/>
</dbReference>
<keyword evidence="3 6" id="KW-1133">Transmembrane helix</keyword>
<dbReference type="SUPFAM" id="SSF103473">
    <property type="entry name" value="MFS general substrate transporter"/>
    <property type="match status" value="1"/>
</dbReference>
<feature type="non-terminal residue" evidence="8">
    <location>
        <position position="581"/>
    </location>
</feature>
<dbReference type="AlphaFoldDB" id="A0A3E2GWG6"/>
<keyword evidence="4 6" id="KW-0472">Membrane</keyword>
<dbReference type="OrthoDB" id="3357846at2759"/>
<comment type="subcellular location">
    <subcellularLocation>
        <location evidence="1">Membrane</location>
        <topology evidence="1">Multi-pass membrane protein</topology>
    </subcellularLocation>
</comment>